<feature type="region of interest" description="Disordered" evidence="2">
    <location>
        <begin position="595"/>
        <end position="653"/>
    </location>
</feature>
<protein>
    <recommendedName>
        <fullName evidence="4">C2H2-type domain-containing protein</fullName>
    </recommendedName>
</protein>
<feature type="compositionally biased region" description="Polar residues" evidence="2">
    <location>
        <begin position="678"/>
        <end position="689"/>
    </location>
</feature>
<feature type="compositionally biased region" description="Polar residues" evidence="2">
    <location>
        <begin position="295"/>
        <end position="324"/>
    </location>
</feature>
<feature type="region of interest" description="Disordered" evidence="2">
    <location>
        <begin position="542"/>
        <end position="564"/>
    </location>
</feature>
<comment type="caution">
    <text evidence="5">The sequence shown here is derived from an EMBL/GenBank/DDBJ whole genome shotgun (WGS) entry which is preliminary data.</text>
</comment>
<proteinExistence type="predicted"/>
<feature type="compositionally biased region" description="Basic and acidic residues" evidence="2">
    <location>
        <begin position="55"/>
        <end position="71"/>
    </location>
</feature>
<evidence type="ECO:0000313" key="5">
    <source>
        <dbReference type="EMBL" id="KAL0243925.1"/>
    </source>
</evidence>
<reference evidence="5" key="2">
    <citation type="submission" date="2024-01" db="EMBL/GenBank/DDBJ databases">
        <title>Comparative genomics of Cryptococcus and Kwoniella reveals pathogenesis evolution and contrasting modes of karyotype evolution via chromosome fusion or intercentromeric recombination.</title>
        <authorList>
            <person name="Coelho M.A."/>
            <person name="David-Palma M."/>
            <person name="Shea T."/>
            <person name="Bowers K."/>
            <person name="Mcginley-Smith S."/>
            <person name="Mohammad A.W."/>
            <person name="Gnirke A."/>
            <person name="Yurkov A.M."/>
            <person name="Nowrousian M."/>
            <person name="Sun S."/>
            <person name="Cuomo C.A."/>
            <person name="Heitman J."/>
        </authorList>
    </citation>
    <scope>NUCLEOTIDE SEQUENCE</scope>
    <source>
        <strain evidence="5">IND107</strain>
    </source>
</reference>
<dbReference type="Proteomes" id="UP000054399">
    <property type="component" value="Unassembled WGS sequence"/>
</dbReference>
<evidence type="ECO:0000313" key="6">
    <source>
        <dbReference type="Proteomes" id="UP000054399"/>
    </source>
</evidence>
<feature type="compositionally biased region" description="Basic and acidic residues" evidence="2">
    <location>
        <begin position="123"/>
        <end position="141"/>
    </location>
</feature>
<dbReference type="GeneID" id="91992044"/>
<dbReference type="RefSeq" id="XP_066612292.1">
    <property type="nucleotide sequence ID" value="XM_066759645.1"/>
</dbReference>
<evidence type="ECO:0000256" key="3">
    <source>
        <dbReference type="SAM" id="Phobius"/>
    </source>
</evidence>
<feature type="domain" description="C2H2-type" evidence="4">
    <location>
        <begin position="456"/>
        <end position="486"/>
    </location>
</feature>
<dbReference type="SMART" id="SM00355">
    <property type="entry name" value="ZnF_C2H2"/>
    <property type="match status" value="4"/>
</dbReference>
<gene>
    <name evidence="5" type="ORF">I308_105188</name>
</gene>
<dbReference type="PROSITE" id="PS50157">
    <property type="entry name" value="ZINC_FINGER_C2H2_2"/>
    <property type="match status" value="2"/>
</dbReference>
<name>A0ABR3BM99_9TREE</name>
<feature type="region of interest" description="Disordered" evidence="2">
    <location>
        <begin position="41"/>
        <end position="245"/>
    </location>
</feature>
<feature type="compositionally biased region" description="Polar residues" evidence="2">
    <location>
        <begin position="74"/>
        <end position="103"/>
    </location>
</feature>
<dbReference type="EMBL" id="ATAM02000009">
    <property type="protein sequence ID" value="KAL0243925.1"/>
    <property type="molecule type" value="Genomic_DNA"/>
</dbReference>
<keyword evidence="6" id="KW-1185">Reference proteome</keyword>
<evidence type="ECO:0000256" key="2">
    <source>
        <dbReference type="SAM" id="MobiDB-lite"/>
    </source>
</evidence>
<organism evidence="5 6">
    <name type="scientific">Cryptococcus tetragattii IND107</name>
    <dbReference type="NCBI Taxonomy" id="1296105"/>
    <lineage>
        <taxon>Eukaryota</taxon>
        <taxon>Fungi</taxon>
        <taxon>Dikarya</taxon>
        <taxon>Basidiomycota</taxon>
        <taxon>Agaricomycotina</taxon>
        <taxon>Tremellomycetes</taxon>
        <taxon>Tremellales</taxon>
        <taxon>Cryptococcaceae</taxon>
        <taxon>Cryptococcus</taxon>
        <taxon>Cryptococcus gattii species complex</taxon>
    </lineage>
</organism>
<keyword evidence="3" id="KW-0472">Membrane</keyword>
<keyword evidence="1" id="KW-0862">Zinc</keyword>
<feature type="compositionally biased region" description="Basic and acidic residues" evidence="2">
    <location>
        <begin position="162"/>
        <end position="179"/>
    </location>
</feature>
<feature type="compositionally biased region" description="Low complexity" evidence="2">
    <location>
        <begin position="407"/>
        <end position="424"/>
    </location>
</feature>
<accession>A0ABR3BM99</accession>
<dbReference type="InterPro" id="IPR013087">
    <property type="entry name" value="Znf_C2H2_type"/>
</dbReference>
<keyword evidence="3" id="KW-1133">Transmembrane helix</keyword>
<reference evidence="5" key="1">
    <citation type="submission" date="2015-01" db="EMBL/GenBank/DDBJ databases">
        <authorList>
            <consortium name="The Broad Institute Genomics Platform"/>
            <person name="Cuomo C."/>
            <person name="Litvintseva A."/>
            <person name="Chen Y."/>
            <person name="Heitman J."/>
            <person name="Sun S."/>
            <person name="Springer D."/>
            <person name="Dromer F."/>
            <person name="Young S."/>
            <person name="Zeng Q."/>
            <person name="Gargeya S."/>
            <person name="Abouelleil A."/>
            <person name="Alvarado L."/>
            <person name="Chapman S.B."/>
            <person name="Gainer-Dewar J."/>
            <person name="Goldberg J."/>
            <person name="Griggs A."/>
            <person name="Gujja S."/>
            <person name="Hansen M."/>
            <person name="Howarth C."/>
            <person name="Imamovic A."/>
            <person name="Larimer J."/>
            <person name="Murphy C."/>
            <person name="Naylor J."/>
            <person name="Pearson M."/>
            <person name="Priest M."/>
            <person name="Roberts A."/>
            <person name="Saif S."/>
            <person name="Shea T."/>
            <person name="Sykes S."/>
            <person name="Wortman J."/>
            <person name="Nusbaum C."/>
            <person name="Birren B."/>
        </authorList>
    </citation>
    <scope>NUCLEOTIDE SEQUENCE</scope>
    <source>
        <strain evidence="5">IND107</strain>
    </source>
</reference>
<keyword evidence="3" id="KW-0812">Transmembrane</keyword>
<dbReference type="Pfam" id="PF12874">
    <property type="entry name" value="zf-met"/>
    <property type="match status" value="1"/>
</dbReference>
<evidence type="ECO:0000256" key="1">
    <source>
        <dbReference type="PROSITE-ProRule" id="PRU00042"/>
    </source>
</evidence>
<feature type="region of interest" description="Disordered" evidence="2">
    <location>
        <begin position="406"/>
        <end position="439"/>
    </location>
</feature>
<keyword evidence="1" id="KW-0479">Metal-binding</keyword>
<feature type="transmembrane region" description="Helical" evidence="3">
    <location>
        <begin position="6"/>
        <end position="24"/>
    </location>
</feature>
<feature type="compositionally biased region" description="Basic and acidic residues" evidence="2">
    <location>
        <begin position="595"/>
        <end position="628"/>
    </location>
</feature>
<dbReference type="PROSITE" id="PS00028">
    <property type="entry name" value="ZINC_FINGER_C2H2_1"/>
    <property type="match status" value="2"/>
</dbReference>
<feature type="region of interest" description="Disordered" evidence="2">
    <location>
        <begin position="678"/>
        <end position="698"/>
    </location>
</feature>
<feature type="region of interest" description="Disordered" evidence="2">
    <location>
        <begin position="283"/>
        <end position="329"/>
    </location>
</feature>
<sequence>MLTAFFGYVTELTCLILLFATVLIRPYHLPAVFPSYGEVSVKQSTDPEPESSKSVTEKEPGRPTKTPDDRSSYPIEQQQQRTPKPATETPQPITQSIGNVQTTDTKRIEFQTSTKSIEPFETPVKEEPLVTPVYEDKESGRDVPAATKEQTQDSPSVGRRLGHWEAEREINERTADGKSHGIKRRIKVPTDGILSLSKESRDGESLDPSKSPAKSETRSEISRPTFNGRPLPPHQVRSTDTLDHGYDFRSSIETSSYTSKRKNEPAVCKPCNKQFKSAAALQQHTQAVHSAPLSGKQTRSRMSSPEISTHPSVPGSVTSSTGRPKSSFEDGFHSPNMCEICNEDYHSAYDLRQHKMEKRPWAMLCPECECLVTFVHAHDARDHYELVHGSEPASFIRTQRMLDTIHSSSPSPGLSSASVSASPLNHAESSNATRTAKPPQYQISASYDSHVVQAEHRCEQCEMVFPNAMDLRAHVNSPFSHGGEKLTPDNFPPLGSTSVVLLPESDPIVPYAPYTQPAWDTSMPSFVLAARLSSNRQQFKSAISPEAKLTPDDSLPETETEETVPKLVEVEVEGEVEAAVENAPAIEREDVALEAEHEAEGDKTEYEQERSAELERGTELEHEQRFEEQGLNLEPDSMATPEPVVPNRHHSEVEEPVAVEPIMKNGTPEAPVLVTIQDEQNGPVSQIEQTGKVHDHTG</sequence>
<keyword evidence="1" id="KW-0863">Zinc-finger</keyword>
<feature type="domain" description="C2H2-type" evidence="4">
    <location>
        <begin position="266"/>
        <end position="294"/>
    </location>
</feature>
<evidence type="ECO:0000259" key="4">
    <source>
        <dbReference type="PROSITE" id="PS50157"/>
    </source>
</evidence>